<dbReference type="SUPFAM" id="SSF52540">
    <property type="entry name" value="P-loop containing nucleoside triphosphate hydrolases"/>
    <property type="match status" value="1"/>
</dbReference>
<comment type="caution">
    <text evidence="2">The sequence shown here is derived from an EMBL/GenBank/DDBJ whole genome shotgun (WGS) entry which is preliminary data.</text>
</comment>
<dbReference type="Pfam" id="PF13469">
    <property type="entry name" value="Sulfotransfer_3"/>
    <property type="match status" value="1"/>
</dbReference>
<gene>
    <name evidence="2" type="ORF">IQ217_10830</name>
</gene>
<dbReference type="Gene3D" id="3.40.50.300">
    <property type="entry name" value="P-loop containing nucleotide triphosphate hydrolases"/>
    <property type="match status" value="1"/>
</dbReference>
<reference evidence="2 3" key="1">
    <citation type="submission" date="2020-10" db="EMBL/GenBank/DDBJ databases">
        <authorList>
            <person name="Castelo-Branco R."/>
            <person name="Eusebio N."/>
            <person name="Adriana R."/>
            <person name="Vieira A."/>
            <person name="Brugerolle De Fraissinette N."/>
            <person name="Rezende De Castro R."/>
            <person name="Schneider M.P."/>
            <person name="Vasconcelos V."/>
            <person name="Leao P.N."/>
        </authorList>
    </citation>
    <scope>NUCLEOTIDE SEQUENCE [LARGE SCALE GENOMIC DNA]</scope>
    <source>
        <strain evidence="2 3">LEGE 00031</strain>
    </source>
</reference>
<proteinExistence type="predicted"/>
<evidence type="ECO:0000256" key="1">
    <source>
        <dbReference type="ARBA" id="ARBA00022679"/>
    </source>
</evidence>
<keyword evidence="1" id="KW-0808">Transferase</keyword>
<evidence type="ECO:0000313" key="2">
    <source>
        <dbReference type="EMBL" id="MBE9254328.1"/>
    </source>
</evidence>
<dbReference type="Proteomes" id="UP000658720">
    <property type="component" value="Unassembled WGS sequence"/>
</dbReference>
<dbReference type="InterPro" id="IPR037359">
    <property type="entry name" value="NST/OST"/>
</dbReference>
<dbReference type="EMBL" id="JADEVV010000028">
    <property type="protein sequence ID" value="MBE9254328.1"/>
    <property type="molecule type" value="Genomic_DNA"/>
</dbReference>
<sequence>MATTLSPHLSTTAQANRLPNFFIVGAAKAGTTALHHYLQQHPAIYMTPGKETNFFAYEGQQLNFRGPGDEAVADFSITNLADYQAQFQGVTTETAIGEACPLYLYDRQVAQRIQHHCPTAKIIIILREPVARAYANYLHLVRDGRETTLDFAQALAQEPERTEANWEWFWHYQQAGYYAEQVRRYYDLFPANQIRVYLYEDLRRDAQGLMKDIFTFLGVDAQFLPDFSERPNKSGMPKNPWLHGLLTKPNVLKTLVKPLLPQKLRQSIQHSNLITPPLDPVLKQQLQTQYREDILACQALIKRDLTSWLP</sequence>
<name>A0ABR9VTV7_9SYNC</name>
<dbReference type="PANTHER" id="PTHR10605">
    <property type="entry name" value="HEPARAN SULFATE SULFOTRANSFERASE"/>
    <property type="match status" value="1"/>
</dbReference>
<dbReference type="RefSeq" id="WP_194019954.1">
    <property type="nucleotide sequence ID" value="NZ_JADEVV010000028.1"/>
</dbReference>
<organism evidence="2 3">
    <name type="scientific">Synechocystis salina LEGE 00031</name>
    <dbReference type="NCBI Taxonomy" id="1828736"/>
    <lineage>
        <taxon>Bacteria</taxon>
        <taxon>Bacillati</taxon>
        <taxon>Cyanobacteriota</taxon>
        <taxon>Cyanophyceae</taxon>
        <taxon>Synechococcales</taxon>
        <taxon>Merismopediaceae</taxon>
        <taxon>Synechocystis</taxon>
    </lineage>
</organism>
<protein>
    <submittedName>
        <fullName evidence="2">Sulfotransferase</fullName>
    </submittedName>
</protein>
<evidence type="ECO:0000313" key="3">
    <source>
        <dbReference type="Proteomes" id="UP000658720"/>
    </source>
</evidence>
<accession>A0ABR9VTV7</accession>
<dbReference type="InterPro" id="IPR027417">
    <property type="entry name" value="P-loop_NTPase"/>
</dbReference>
<keyword evidence="3" id="KW-1185">Reference proteome</keyword>
<dbReference type="PANTHER" id="PTHR10605:SF56">
    <property type="entry name" value="BIFUNCTIONAL HEPARAN SULFATE N-DEACETYLASE_N-SULFOTRANSFERASE"/>
    <property type="match status" value="1"/>
</dbReference>